<gene>
    <name evidence="3" type="ORF">PACLA_8A016083</name>
</gene>
<dbReference type="EMBL" id="CACRXK020010472">
    <property type="protein sequence ID" value="CAB4019465.1"/>
    <property type="molecule type" value="Genomic_DNA"/>
</dbReference>
<dbReference type="InterPro" id="IPR043128">
    <property type="entry name" value="Rev_trsase/Diguanyl_cyclase"/>
</dbReference>
<dbReference type="CDD" id="cd01647">
    <property type="entry name" value="RT_LTR"/>
    <property type="match status" value="1"/>
</dbReference>
<sequence>MSMYRELKGPKEPIQASRTSLTSYTGDKLNLVGKCTLKCMNRRLNFFVSKTDQYPILGFQASQELDIIKVVMSTNKEGDLKEKYSDVFKGLGCLREPYHIELDPEVSPVINATRKVPVAIKGRLKLELEDMEKQGVIRKVDRPTDWVNSIAIVEKPGTGRLRICLDQKHLNEAIRQEHFQLPTVEEIVSRVSGAKVFSKLYARHGYWQIPLDEPSQLLTTFSTPFGRYCFTIMPFGIKSAQEVFQKRISQHLDDLEGVATEIDDILIWGSDEQEHDARLEATLQRCEEINLTLNVDKCKFNVNEVSYCGHNFTKDGVKPDESKIKAIQGMPTPSSKEIERLLGTVNYLAKFVPNLATITAPIRELLKKDIEFYWSHEQTKAFDEIKEILTQQPVLKFFYPTKPVIVRCDASQNGLGAVLIQEEQPIAYGSRSMTEAETRYARLRKNYSLFYLLLKDSMRTPMAWRESSCRK</sequence>
<feature type="domain" description="Reverse transcriptase" evidence="1">
    <location>
        <begin position="154"/>
        <end position="312"/>
    </location>
</feature>
<dbReference type="InterPro" id="IPR050951">
    <property type="entry name" value="Retrovirus_Pol_polyprotein"/>
</dbReference>
<dbReference type="AlphaFoldDB" id="A0A6S7IK53"/>
<accession>A0A6S7IK53</accession>
<reference evidence="3" key="1">
    <citation type="submission" date="2020-04" db="EMBL/GenBank/DDBJ databases">
        <authorList>
            <person name="Alioto T."/>
            <person name="Alioto T."/>
            <person name="Gomez Garrido J."/>
        </authorList>
    </citation>
    <scope>NUCLEOTIDE SEQUENCE</scope>
    <source>
        <strain evidence="3">A484AB</strain>
    </source>
</reference>
<evidence type="ECO:0000313" key="4">
    <source>
        <dbReference type="Proteomes" id="UP001152795"/>
    </source>
</evidence>
<dbReference type="InterPro" id="IPR043502">
    <property type="entry name" value="DNA/RNA_pol_sf"/>
</dbReference>
<dbReference type="InterPro" id="IPR000477">
    <property type="entry name" value="RT_dom"/>
</dbReference>
<dbReference type="OrthoDB" id="5986544at2759"/>
<dbReference type="SUPFAM" id="SSF56672">
    <property type="entry name" value="DNA/RNA polymerases"/>
    <property type="match status" value="1"/>
</dbReference>
<dbReference type="InterPro" id="IPR041577">
    <property type="entry name" value="RT_RNaseH_2"/>
</dbReference>
<dbReference type="Proteomes" id="UP001152795">
    <property type="component" value="Unassembled WGS sequence"/>
</dbReference>
<dbReference type="Pfam" id="PF00078">
    <property type="entry name" value="RVT_1"/>
    <property type="match status" value="1"/>
</dbReference>
<evidence type="ECO:0000259" key="1">
    <source>
        <dbReference type="Pfam" id="PF00078"/>
    </source>
</evidence>
<keyword evidence="4" id="KW-1185">Reference proteome</keyword>
<dbReference type="Gene3D" id="3.30.70.270">
    <property type="match status" value="2"/>
</dbReference>
<evidence type="ECO:0000313" key="3">
    <source>
        <dbReference type="EMBL" id="CAB4019465.1"/>
    </source>
</evidence>
<dbReference type="FunFam" id="3.30.70.270:FF:000026">
    <property type="entry name" value="Transposon Ty3-G Gag-Pol polyprotein"/>
    <property type="match status" value="1"/>
</dbReference>
<dbReference type="PANTHER" id="PTHR37984">
    <property type="entry name" value="PROTEIN CBG26694"/>
    <property type="match status" value="1"/>
</dbReference>
<evidence type="ECO:0000259" key="2">
    <source>
        <dbReference type="Pfam" id="PF17919"/>
    </source>
</evidence>
<proteinExistence type="predicted"/>
<feature type="domain" description="Reverse transcriptase/retrotransposon-derived protein RNase H-like" evidence="2">
    <location>
        <begin position="374"/>
        <end position="446"/>
    </location>
</feature>
<comment type="caution">
    <text evidence="3">The sequence shown here is derived from an EMBL/GenBank/DDBJ whole genome shotgun (WGS) entry which is preliminary data.</text>
</comment>
<dbReference type="Gene3D" id="3.10.10.10">
    <property type="entry name" value="HIV Type 1 Reverse Transcriptase, subunit A, domain 1"/>
    <property type="match status" value="1"/>
</dbReference>
<protein>
    <submittedName>
        <fullName evidence="3">Uncharacterized protein</fullName>
    </submittedName>
</protein>
<name>A0A6S7IK53_PARCT</name>
<organism evidence="3 4">
    <name type="scientific">Paramuricea clavata</name>
    <name type="common">Red gorgonian</name>
    <name type="synonym">Violescent sea-whip</name>
    <dbReference type="NCBI Taxonomy" id="317549"/>
    <lineage>
        <taxon>Eukaryota</taxon>
        <taxon>Metazoa</taxon>
        <taxon>Cnidaria</taxon>
        <taxon>Anthozoa</taxon>
        <taxon>Octocorallia</taxon>
        <taxon>Malacalcyonacea</taxon>
        <taxon>Plexauridae</taxon>
        <taxon>Paramuricea</taxon>
    </lineage>
</organism>
<dbReference type="Pfam" id="PF17919">
    <property type="entry name" value="RT_RNaseH_2"/>
    <property type="match status" value="1"/>
</dbReference>
<dbReference type="PANTHER" id="PTHR37984:SF7">
    <property type="entry name" value="INTEGRASE CATALYTIC DOMAIN-CONTAINING PROTEIN"/>
    <property type="match status" value="1"/>
</dbReference>